<dbReference type="InterPro" id="IPR025902">
    <property type="entry name" value="LssY-like-C_dom"/>
</dbReference>
<keyword evidence="2" id="KW-0472">Membrane</keyword>
<keyword evidence="2" id="KW-1133">Transmembrane helix</keyword>
<dbReference type="EMBL" id="MSKJ01000004">
    <property type="protein sequence ID" value="OLO45986.1"/>
    <property type="molecule type" value="Genomic_DNA"/>
</dbReference>
<dbReference type="AlphaFoldDB" id="A0A1Q8VD06"/>
<feature type="transmembrane region" description="Helical" evidence="2">
    <location>
        <begin position="419"/>
        <end position="439"/>
    </location>
</feature>
<accession>A0A1Q8VD06</accession>
<name>A0A1Q8VD06_9ACTO</name>
<protein>
    <recommendedName>
        <fullName evidence="3">LssY-like C-terminal domain-containing protein</fullName>
    </recommendedName>
</protein>
<proteinExistence type="predicted"/>
<evidence type="ECO:0000256" key="1">
    <source>
        <dbReference type="SAM" id="MobiDB-lite"/>
    </source>
</evidence>
<evidence type="ECO:0000313" key="5">
    <source>
        <dbReference type="Proteomes" id="UP000186857"/>
    </source>
</evidence>
<feature type="region of interest" description="Disordered" evidence="1">
    <location>
        <begin position="1"/>
        <end position="23"/>
    </location>
</feature>
<evidence type="ECO:0000313" key="4">
    <source>
        <dbReference type="EMBL" id="OLO45986.1"/>
    </source>
</evidence>
<dbReference type="Proteomes" id="UP000186857">
    <property type="component" value="Unassembled WGS sequence"/>
</dbReference>
<feature type="transmembrane region" description="Helical" evidence="2">
    <location>
        <begin position="394"/>
        <end position="413"/>
    </location>
</feature>
<sequence>MTSSEVTRPRPTAPPVYRDGPSKMSEVDARSWSVDDVLDAVFFAIAAVATLWLAWLLIGSGWHLDAVLVVNSLLFWAVLAYLALPRLHQVLTWLYVPDYFIGRTRTPDGLLGDPVNLAVKGDEEDIHEAMVAAGWVRADPITLRSSWRIVISSLLRRSYPAAPVSNLMLFGRKQSFAYQKEVEGNPAQRHHVRFWYCPPGWSLPGGGHVDWLAAATYDRAVGLSVLTLQVTHKIDADIDIERNYVVDDVRWANEAAELEIWPDFFTSYHDRNGGGDRVVTDGSLHVLDLNEVVPGSDSGLSLQQARLADLEARRRRPSQLVIALVLIGLMVAVEIMRVARIDITQVLEAAPVPEEDPGAITAVVALIATVSAGLTLLTAALGVAAWHGHPRGRIALMATLVLGIVTDMVQVSSLGVRQATLGLVVTSALQVLALLALSARQVHEWERARKEERLAARAGARGDRAAARVDS</sequence>
<dbReference type="Pfam" id="PF14067">
    <property type="entry name" value="LssY_C"/>
    <property type="match status" value="1"/>
</dbReference>
<gene>
    <name evidence="4" type="ORF">BKH29_02150</name>
</gene>
<evidence type="ECO:0000259" key="3">
    <source>
        <dbReference type="Pfam" id="PF14067"/>
    </source>
</evidence>
<evidence type="ECO:0000256" key="2">
    <source>
        <dbReference type="SAM" id="Phobius"/>
    </source>
</evidence>
<feature type="transmembrane region" description="Helical" evidence="2">
    <location>
        <begin position="320"/>
        <end position="339"/>
    </location>
</feature>
<feature type="transmembrane region" description="Helical" evidence="2">
    <location>
        <begin position="359"/>
        <end position="382"/>
    </location>
</feature>
<reference evidence="4 5" key="1">
    <citation type="submission" date="2016-12" db="EMBL/GenBank/DDBJ databases">
        <title>Genomic Comparison of strains in the 'Actinomyces naeslundii' Group.</title>
        <authorList>
            <person name="Mughal S.R."/>
            <person name="Do T."/>
            <person name="Gilbert S.C."/>
            <person name="Witherden E.A."/>
            <person name="Didelot X."/>
            <person name="Beighton D."/>
        </authorList>
    </citation>
    <scope>NUCLEOTIDE SEQUENCE [LARGE SCALE GENOMIC DNA]</scope>
    <source>
        <strain evidence="4 5">CCUG 33920</strain>
    </source>
</reference>
<feature type="domain" description="LssY-like C-terminal" evidence="3">
    <location>
        <begin position="95"/>
        <end position="283"/>
    </location>
</feature>
<keyword evidence="2" id="KW-0812">Transmembrane</keyword>
<feature type="transmembrane region" description="Helical" evidence="2">
    <location>
        <begin position="40"/>
        <end position="58"/>
    </location>
</feature>
<organism evidence="4 5">
    <name type="scientific">Actinomyces oris</name>
    <dbReference type="NCBI Taxonomy" id="544580"/>
    <lineage>
        <taxon>Bacteria</taxon>
        <taxon>Bacillati</taxon>
        <taxon>Actinomycetota</taxon>
        <taxon>Actinomycetes</taxon>
        <taxon>Actinomycetales</taxon>
        <taxon>Actinomycetaceae</taxon>
        <taxon>Actinomyces</taxon>
    </lineage>
</organism>
<comment type="caution">
    <text evidence="4">The sequence shown here is derived from an EMBL/GenBank/DDBJ whole genome shotgun (WGS) entry which is preliminary data.</text>
</comment>
<dbReference type="RefSeq" id="WP_075376071.1">
    <property type="nucleotide sequence ID" value="NZ_MSKJ01000004.1"/>
</dbReference>